<evidence type="ECO:0000313" key="4">
    <source>
        <dbReference type="Proteomes" id="UP000298154"/>
    </source>
</evidence>
<dbReference type="PANTHER" id="PTHR30466">
    <property type="entry name" value="FLAVIN REDUCTASE"/>
    <property type="match status" value="1"/>
</dbReference>
<evidence type="ECO:0000256" key="1">
    <source>
        <dbReference type="ARBA" id="ARBA00023002"/>
    </source>
</evidence>
<evidence type="ECO:0000259" key="2">
    <source>
        <dbReference type="SMART" id="SM00903"/>
    </source>
</evidence>
<dbReference type="AlphaFoldDB" id="A0A4R9ALI9"/>
<dbReference type="Pfam" id="PF01613">
    <property type="entry name" value="Flavin_Reduct"/>
    <property type="match status" value="1"/>
</dbReference>
<dbReference type="GO" id="GO:0010181">
    <property type="term" value="F:FMN binding"/>
    <property type="evidence" value="ECO:0007669"/>
    <property type="project" value="InterPro"/>
</dbReference>
<comment type="caution">
    <text evidence="3">The sequence shown here is derived from an EMBL/GenBank/DDBJ whole genome shotgun (WGS) entry which is preliminary data.</text>
</comment>
<dbReference type="PANTHER" id="PTHR30466:SF1">
    <property type="entry name" value="FMN REDUCTASE (NADH) RUTF"/>
    <property type="match status" value="1"/>
</dbReference>
<dbReference type="Gene3D" id="2.30.110.10">
    <property type="entry name" value="Electron Transport, Fmn-binding Protein, Chain A"/>
    <property type="match status" value="1"/>
</dbReference>
<dbReference type="InterPro" id="IPR002563">
    <property type="entry name" value="Flavin_Rdtase-like_dom"/>
</dbReference>
<keyword evidence="4" id="KW-1185">Reference proteome</keyword>
<dbReference type="OrthoDB" id="8901155at2"/>
<organism evidence="3 4">
    <name type="scientific">Cryobacterium ruanii</name>
    <dbReference type="NCBI Taxonomy" id="1259197"/>
    <lineage>
        <taxon>Bacteria</taxon>
        <taxon>Bacillati</taxon>
        <taxon>Actinomycetota</taxon>
        <taxon>Actinomycetes</taxon>
        <taxon>Micrococcales</taxon>
        <taxon>Microbacteriaceae</taxon>
        <taxon>Cryobacterium</taxon>
    </lineage>
</organism>
<dbReference type="SMART" id="SM00903">
    <property type="entry name" value="Flavin_Reduct"/>
    <property type="match status" value="1"/>
</dbReference>
<name>A0A4R9ALI9_9MICO</name>
<gene>
    <name evidence="3" type="ORF">E3T47_10250</name>
</gene>
<sequence length="189" mass="19669">MQSNVEPCVTTVPAITLAAAPPLAADPNAPDDLAAFKHAFRRHAAGVAAITTLAPDGSPVGFTATSLASLSAVPPLATFNMARSASSWASIAAADRVVIHMLGAHNRGVAEKLAGPHTERFVGEHWQPGPYGLPVLEGVTSWMIGRIVERVSVHNNAVVVVQIEGGGMGPDDEALLYHERTYRVPGAAV</sequence>
<keyword evidence="1" id="KW-0560">Oxidoreductase</keyword>
<proteinExistence type="predicted"/>
<dbReference type="EMBL" id="SOHK01000015">
    <property type="protein sequence ID" value="TFD65219.1"/>
    <property type="molecule type" value="Genomic_DNA"/>
</dbReference>
<evidence type="ECO:0000313" key="3">
    <source>
        <dbReference type="EMBL" id="TFD65219.1"/>
    </source>
</evidence>
<dbReference type="GO" id="GO:0042602">
    <property type="term" value="F:riboflavin reductase (NADPH) activity"/>
    <property type="evidence" value="ECO:0007669"/>
    <property type="project" value="TreeGrafter"/>
</dbReference>
<dbReference type="Proteomes" id="UP000298154">
    <property type="component" value="Unassembled WGS sequence"/>
</dbReference>
<feature type="domain" description="Flavin reductase like" evidence="2">
    <location>
        <begin position="40"/>
        <end position="184"/>
    </location>
</feature>
<accession>A0A4R9ALI9</accession>
<reference evidence="3 4" key="1">
    <citation type="submission" date="2019-03" db="EMBL/GenBank/DDBJ databases">
        <title>Genomics of glacier-inhabiting Cryobacterium strains.</title>
        <authorList>
            <person name="Liu Q."/>
            <person name="Xin Y.-H."/>
        </authorList>
    </citation>
    <scope>NUCLEOTIDE SEQUENCE [LARGE SCALE GENOMIC DNA]</scope>
    <source>
        <strain evidence="3 4">Sr36</strain>
    </source>
</reference>
<dbReference type="InterPro" id="IPR050268">
    <property type="entry name" value="NADH-dep_flavin_reductase"/>
</dbReference>
<dbReference type="GO" id="GO:0006208">
    <property type="term" value="P:pyrimidine nucleobase catabolic process"/>
    <property type="evidence" value="ECO:0007669"/>
    <property type="project" value="TreeGrafter"/>
</dbReference>
<dbReference type="SUPFAM" id="SSF50475">
    <property type="entry name" value="FMN-binding split barrel"/>
    <property type="match status" value="1"/>
</dbReference>
<protein>
    <submittedName>
        <fullName evidence="3">Flavin reductase</fullName>
    </submittedName>
</protein>
<dbReference type="InterPro" id="IPR012349">
    <property type="entry name" value="Split_barrel_FMN-bd"/>
</dbReference>